<dbReference type="GO" id="GO:0006626">
    <property type="term" value="P:protein targeting to mitochondrion"/>
    <property type="evidence" value="ECO:0007669"/>
    <property type="project" value="TreeGrafter"/>
</dbReference>
<accession>A0A1G4K0I2</accession>
<reference evidence="5" key="1">
    <citation type="submission" date="2016-03" db="EMBL/GenBank/DDBJ databases">
        <authorList>
            <person name="Devillers H."/>
        </authorList>
    </citation>
    <scope>NUCLEOTIDE SEQUENCE [LARGE SCALE GENOMIC DNA]</scope>
</reference>
<sequence>MEQHAKQAKRQAKDATAEAEQQAAEMAKELRAEAREVREEAEKALEEAQEPDGLASQACSALRALRAQLVAAARGAARRGAYAGSWVAHELQNPVVAGNVALGAGAAVWVLRGYAKHQARYLKGRSDSGIIAAVAGVAALLATDVYVSSKYYARFDKSVSK</sequence>
<evidence type="ECO:0000313" key="4">
    <source>
        <dbReference type="EMBL" id="SCU97044.1"/>
    </source>
</evidence>
<feature type="domain" description="Mitochondrial outer membrane protein OM14 C-terminal" evidence="3">
    <location>
        <begin position="90"/>
        <end position="157"/>
    </location>
</feature>
<evidence type="ECO:0000256" key="1">
    <source>
        <dbReference type="SAM" id="MobiDB-lite"/>
    </source>
</evidence>
<dbReference type="PANTHER" id="PTHR38402">
    <property type="entry name" value="MITOCHONDRIAL OUTER MEMBRANE PROTEIN OM14"/>
    <property type="match status" value="1"/>
</dbReference>
<proteinExistence type="predicted"/>
<keyword evidence="2" id="KW-0812">Transmembrane</keyword>
<feature type="compositionally biased region" description="Basic and acidic residues" evidence="1">
    <location>
        <begin position="26"/>
        <end position="46"/>
    </location>
</feature>
<keyword evidence="2" id="KW-1133">Transmembrane helix</keyword>
<dbReference type="Pfam" id="PF17304">
    <property type="entry name" value="OM14_C"/>
    <property type="match status" value="1"/>
</dbReference>
<keyword evidence="5" id="KW-1185">Reference proteome</keyword>
<evidence type="ECO:0000256" key="2">
    <source>
        <dbReference type="SAM" id="Phobius"/>
    </source>
</evidence>
<feature type="transmembrane region" description="Helical" evidence="2">
    <location>
        <begin position="129"/>
        <end position="147"/>
    </location>
</feature>
<dbReference type="InterPro" id="IPR039453">
    <property type="entry name" value="OM14_C"/>
</dbReference>
<keyword evidence="2" id="KW-0472">Membrane</keyword>
<name>A0A1G4K0I2_9SACH</name>
<dbReference type="GO" id="GO:0005741">
    <property type="term" value="C:mitochondrial outer membrane"/>
    <property type="evidence" value="ECO:0007669"/>
    <property type="project" value="InterPro"/>
</dbReference>
<dbReference type="Proteomes" id="UP000191024">
    <property type="component" value="Chromosome F"/>
</dbReference>
<dbReference type="InterPro" id="IPR039454">
    <property type="entry name" value="OM14"/>
</dbReference>
<evidence type="ECO:0000259" key="3">
    <source>
        <dbReference type="Pfam" id="PF17304"/>
    </source>
</evidence>
<dbReference type="EMBL" id="LT598467">
    <property type="protein sequence ID" value="SCU97044.1"/>
    <property type="molecule type" value="Genomic_DNA"/>
</dbReference>
<feature type="compositionally biased region" description="Basic and acidic residues" evidence="1">
    <location>
        <begin position="1"/>
        <end position="16"/>
    </location>
</feature>
<dbReference type="PANTHER" id="PTHR38402:SF1">
    <property type="entry name" value="MITOCHONDRIAL OUTER MEMBRANE PROTEIN OM14"/>
    <property type="match status" value="1"/>
</dbReference>
<feature type="region of interest" description="Disordered" evidence="1">
    <location>
        <begin position="1"/>
        <end position="50"/>
    </location>
</feature>
<dbReference type="STRING" id="1230905.A0A1G4K0I2"/>
<dbReference type="GO" id="GO:1990593">
    <property type="term" value="F:nascent polypeptide-associated complex binding"/>
    <property type="evidence" value="ECO:0007669"/>
    <property type="project" value="InterPro"/>
</dbReference>
<dbReference type="AlphaFoldDB" id="A0A1G4K0I2"/>
<gene>
    <name evidence="4" type="ORF">LAMI_0F08680G</name>
</gene>
<organism evidence="4 5">
    <name type="scientific">Lachancea mirantina</name>
    <dbReference type="NCBI Taxonomy" id="1230905"/>
    <lineage>
        <taxon>Eukaryota</taxon>
        <taxon>Fungi</taxon>
        <taxon>Dikarya</taxon>
        <taxon>Ascomycota</taxon>
        <taxon>Saccharomycotina</taxon>
        <taxon>Saccharomycetes</taxon>
        <taxon>Saccharomycetales</taxon>
        <taxon>Saccharomycetaceae</taxon>
        <taxon>Lachancea</taxon>
    </lineage>
</organism>
<protein>
    <submittedName>
        <fullName evidence="4">LAMI_0F08680g1_1</fullName>
    </submittedName>
</protein>
<evidence type="ECO:0000313" key="5">
    <source>
        <dbReference type="Proteomes" id="UP000191024"/>
    </source>
</evidence>